<keyword evidence="4" id="KW-1185">Reference proteome</keyword>
<name>A0A5B7HIZ6_PORTR</name>
<comment type="caution">
    <text evidence="3">The sequence shown here is derived from an EMBL/GenBank/DDBJ whole genome shotgun (WGS) entry which is preliminary data.</text>
</comment>
<evidence type="ECO:0000256" key="1">
    <source>
        <dbReference type="SAM" id="MobiDB-lite"/>
    </source>
</evidence>
<keyword evidence="2" id="KW-1133">Transmembrane helix</keyword>
<accession>A0A5B7HIZ6</accession>
<dbReference type="EMBL" id="VSRR010029850">
    <property type="protein sequence ID" value="MPC69699.1"/>
    <property type="molecule type" value="Genomic_DNA"/>
</dbReference>
<feature type="transmembrane region" description="Helical" evidence="2">
    <location>
        <begin position="68"/>
        <end position="86"/>
    </location>
</feature>
<proteinExistence type="predicted"/>
<evidence type="ECO:0000256" key="2">
    <source>
        <dbReference type="SAM" id="Phobius"/>
    </source>
</evidence>
<protein>
    <submittedName>
        <fullName evidence="3">Uncharacterized protein</fullName>
    </submittedName>
</protein>
<sequence>MSSKPSPPTVWGESKTLGRGGRVHPPGPVGDSNGDQIVQLRVSHARRNMVYFTDSCIRDIRVRRGMTVLISGIFILPSVIVIYLLYEFHALSFVFFACMHLAL</sequence>
<dbReference type="Proteomes" id="UP000324222">
    <property type="component" value="Unassembled WGS sequence"/>
</dbReference>
<dbReference type="AlphaFoldDB" id="A0A5B7HIZ6"/>
<evidence type="ECO:0000313" key="4">
    <source>
        <dbReference type="Proteomes" id="UP000324222"/>
    </source>
</evidence>
<organism evidence="3 4">
    <name type="scientific">Portunus trituberculatus</name>
    <name type="common">Swimming crab</name>
    <name type="synonym">Neptunus trituberculatus</name>
    <dbReference type="NCBI Taxonomy" id="210409"/>
    <lineage>
        <taxon>Eukaryota</taxon>
        <taxon>Metazoa</taxon>
        <taxon>Ecdysozoa</taxon>
        <taxon>Arthropoda</taxon>
        <taxon>Crustacea</taxon>
        <taxon>Multicrustacea</taxon>
        <taxon>Malacostraca</taxon>
        <taxon>Eumalacostraca</taxon>
        <taxon>Eucarida</taxon>
        <taxon>Decapoda</taxon>
        <taxon>Pleocyemata</taxon>
        <taxon>Brachyura</taxon>
        <taxon>Eubrachyura</taxon>
        <taxon>Portunoidea</taxon>
        <taxon>Portunidae</taxon>
        <taxon>Portuninae</taxon>
        <taxon>Portunus</taxon>
    </lineage>
</organism>
<reference evidence="3 4" key="1">
    <citation type="submission" date="2019-05" db="EMBL/GenBank/DDBJ databases">
        <title>Another draft genome of Portunus trituberculatus and its Hox gene families provides insights of decapod evolution.</title>
        <authorList>
            <person name="Jeong J.-H."/>
            <person name="Song I."/>
            <person name="Kim S."/>
            <person name="Choi T."/>
            <person name="Kim D."/>
            <person name="Ryu S."/>
            <person name="Kim W."/>
        </authorList>
    </citation>
    <scope>NUCLEOTIDE SEQUENCE [LARGE SCALE GENOMIC DNA]</scope>
    <source>
        <tissue evidence="3">Muscle</tissue>
    </source>
</reference>
<keyword evidence="2" id="KW-0472">Membrane</keyword>
<feature type="region of interest" description="Disordered" evidence="1">
    <location>
        <begin position="1"/>
        <end position="35"/>
    </location>
</feature>
<keyword evidence="2" id="KW-0812">Transmembrane</keyword>
<evidence type="ECO:0000313" key="3">
    <source>
        <dbReference type="EMBL" id="MPC69699.1"/>
    </source>
</evidence>
<gene>
    <name evidence="3" type="ORF">E2C01_063930</name>
</gene>